<dbReference type="Proteomes" id="UP000428260">
    <property type="component" value="Chromosome"/>
</dbReference>
<gene>
    <name evidence="3" type="ORF">GM418_22015</name>
</gene>
<protein>
    <submittedName>
        <fullName evidence="3">TIGR02594 family protein</fullName>
    </submittedName>
</protein>
<dbReference type="Pfam" id="PF05257">
    <property type="entry name" value="CHAP"/>
    <property type="match status" value="1"/>
</dbReference>
<dbReference type="InterPro" id="IPR036365">
    <property type="entry name" value="PGBD-like_sf"/>
</dbReference>
<evidence type="ECO:0000259" key="1">
    <source>
        <dbReference type="Pfam" id="PF01471"/>
    </source>
</evidence>
<dbReference type="InterPro" id="IPR002477">
    <property type="entry name" value="Peptidoglycan-bd-like"/>
</dbReference>
<evidence type="ECO:0000313" key="4">
    <source>
        <dbReference type="Proteomes" id="UP000428260"/>
    </source>
</evidence>
<dbReference type="KEGG" id="mcos:GM418_22015"/>
<reference evidence="3 4" key="1">
    <citation type="submission" date="2019-11" db="EMBL/GenBank/DDBJ databases">
        <authorList>
            <person name="Zheng R.K."/>
            <person name="Sun C.M."/>
        </authorList>
    </citation>
    <scope>NUCLEOTIDE SEQUENCE [LARGE SCALE GENOMIC DNA]</scope>
    <source>
        <strain evidence="3 4">WC007</strain>
    </source>
</reference>
<sequence>MEALLKIAFNELGTEEIVGDQDNPEVLKYAKEVGIKGITNDEIPWCSTFVNWVAWKAGLQYSGKANARSWLNIGEKVTAPEPGDIVVFWRESPQSWKGHVGIFLGISADKKRVYCLGGNQGNRVSVSAYRLNTVLSYQRLAPVKRLDIPAPTLTKGSRGVAVVALQDALKLLKIDVGTSDGAFGSKTESGIKELQTRKPNLSIDGVYNTETRDLLESLFQA</sequence>
<dbReference type="EMBL" id="CP046401">
    <property type="protein sequence ID" value="QGY46239.1"/>
    <property type="molecule type" value="Genomic_DNA"/>
</dbReference>
<keyword evidence="4" id="KW-1185">Reference proteome</keyword>
<dbReference type="AlphaFoldDB" id="A0A6I6JY17"/>
<dbReference type="SUPFAM" id="SSF54001">
    <property type="entry name" value="Cysteine proteinases"/>
    <property type="match status" value="1"/>
</dbReference>
<dbReference type="NCBIfam" id="TIGR02594">
    <property type="entry name" value="TIGR02594 family protein"/>
    <property type="match status" value="1"/>
</dbReference>
<feature type="domain" description="Peptidoglycan binding-like" evidence="1">
    <location>
        <begin position="159"/>
        <end position="215"/>
    </location>
</feature>
<dbReference type="InterPro" id="IPR038765">
    <property type="entry name" value="Papain-like_cys_pep_sf"/>
</dbReference>
<accession>A0A6I6JY17</accession>
<dbReference type="InterPro" id="IPR007921">
    <property type="entry name" value="CHAP_dom"/>
</dbReference>
<dbReference type="InterPro" id="IPR013423">
    <property type="entry name" value="CHP02594"/>
</dbReference>
<feature type="domain" description="Peptidase C51" evidence="2">
    <location>
        <begin position="40"/>
        <end position="119"/>
    </location>
</feature>
<dbReference type="Gene3D" id="1.10.101.10">
    <property type="entry name" value="PGBD-like superfamily/PGBD"/>
    <property type="match status" value="1"/>
</dbReference>
<dbReference type="SUPFAM" id="SSF47090">
    <property type="entry name" value="PGBD-like"/>
    <property type="match status" value="1"/>
</dbReference>
<name>A0A6I6JY17_9BACT</name>
<evidence type="ECO:0000259" key="2">
    <source>
        <dbReference type="Pfam" id="PF05257"/>
    </source>
</evidence>
<dbReference type="InterPro" id="IPR036366">
    <property type="entry name" value="PGBDSf"/>
</dbReference>
<dbReference type="Gene3D" id="3.90.1720.10">
    <property type="entry name" value="endopeptidase domain like (from Nostoc punctiforme)"/>
    <property type="match status" value="1"/>
</dbReference>
<dbReference type="RefSeq" id="WP_158869376.1">
    <property type="nucleotide sequence ID" value="NZ_CP046401.1"/>
</dbReference>
<dbReference type="Pfam" id="PF01471">
    <property type="entry name" value="PG_binding_1"/>
    <property type="match status" value="1"/>
</dbReference>
<evidence type="ECO:0000313" key="3">
    <source>
        <dbReference type="EMBL" id="QGY46239.1"/>
    </source>
</evidence>
<organism evidence="3 4">
    <name type="scientific">Maribellus comscasis</name>
    <dbReference type="NCBI Taxonomy" id="2681766"/>
    <lineage>
        <taxon>Bacteria</taxon>
        <taxon>Pseudomonadati</taxon>
        <taxon>Bacteroidota</taxon>
        <taxon>Bacteroidia</taxon>
        <taxon>Marinilabiliales</taxon>
        <taxon>Prolixibacteraceae</taxon>
        <taxon>Maribellus</taxon>
    </lineage>
</organism>
<proteinExistence type="predicted"/>